<evidence type="ECO:0000259" key="12">
    <source>
        <dbReference type="Pfam" id="PF04057"/>
    </source>
</evidence>
<keyword evidence="16" id="KW-1185">Reference proteome</keyword>
<feature type="domain" description="OB" evidence="11">
    <location>
        <begin position="195"/>
        <end position="275"/>
    </location>
</feature>
<keyword evidence="6 9" id="KW-0862">Zinc</keyword>
<evidence type="ECO:0000256" key="4">
    <source>
        <dbReference type="ARBA" id="ARBA00022723"/>
    </source>
</evidence>
<dbReference type="InterPro" id="IPR031657">
    <property type="entry name" value="REPA_OB_2"/>
</dbReference>
<name>A0A6A6BW49_9PEZI</name>
<evidence type="ECO:0000256" key="2">
    <source>
        <dbReference type="ARBA" id="ARBA00005690"/>
    </source>
</evidence>
<evidence type="ECO:0000256" key="6">
    <source>
        <dbReference type="ARBA" id="ARBA00022833"/>
    </source>
</evidence>
<dbReference type="CDD" id="cd04477">
    <property type="entry name" value="RPA1N"/>
    <property type="match status" value="1"/>
</dbReference>
<dbReference type="InterPro" id="IPR004365">
    <property type="entry name" value="NA-bd_OB_tRNA"/>
</dbReference>
<dbReference type="GO" id="GO:0006260">
    <property type="term" value="P:DNA replication"/>
    <property type="evidence" value="ECO:0007669"/>
    <property type="project" value="UniProtKB-KW"/>
</dbReference>
<dbReference type="RefSeq" id="XP_033403233.1">
    <property type="nucleotide sequence ID" value="XM_033543777.1"/>
</dbReference>
<dbReference type="FunFam" id="2.40.50.140:FF:000041">
    <property type="entry name" value="Replication protein A subunit"/>
    <property type="match status" value="1"/>
</dbReference>
<feature type="domain" description="Replication factor A C-terminal" evidence="13">
    <location>
        <begin position="458"/>
        <end position="605"/>
    </location>
</feature>
<dbReference type="GO" id="GO:0008270">
    <property type="term" value="F:zinc ion binding"/>
    <property type="evidence" value="ECO:0007669"/>
    <property type="project" value="UniProtKB-KW"/>
</dbReference>
<dbReference type="Pfam" id="PF16900">
    <property type="entry name" value="REPA_OB_2"/>
    <property type="match status" value="1"/>
</dbReference>
<dbReference type="InterPro" id="IPR012340">
    <property type="entry name" value="NA-bd_OB-fold"/>
</dbReference>
<dbReference type="InterPro" id="IPR004591">
    <property type="entry name" value="Rfa1"/>
</dbReference>
<dbReference type="SUPFAM" id="SSF50249">
    <property type="entry name" value="Nucleic acid-binding proteins"/>
    <property type="match status" value="4"/>
</dbReference>
<comment type="subunit">
    <text evidence="9">Component of the heterotrimeric canonical replication protein A complex (RPA).</text>
</comment>
<dbReference type="GO" id="GO:0003697">
    <property type="term" value="F:single-stranded DNA binding"/>
    <property type="evidence" value="ECO:0007669"/>
    <property type="project" value="UniProtKB-ARBA"/>
</dbReference>
<dbReference type="Proteomes" id="UP000799438">
    <property type="component" value="Unassembled WGS sequence"/>
</dbReference>
<dbReference type="GO" id="GO:0000781">
    <property type="term" value="C:chromosome, telomeric region"/>
    <property type="evidence" value="ECO:0007669"/>
    <property type="project" value="UniProtKB-ARBA"/>
</dbReference>
<accession>A0A6A6BW49</accession>
<comment type="similarity">
    <text evidence="2 9">Belongs to the replication factor A protein 1 family.</text>
</comment>
<comment type="function">
    <text evidence="9">As part of the replication protein A (RPA/RP-A), a single-stranded DNA-binding heterotrimeric complex, may play an essential role in DNA replication, recombination and repair. Binds and stabilizes single-stranded DNA intermediates, preventing complementary DNA reannealing and recruiting different proteins involved in DNA metabolism.</text>
</comment>
<dbReference type="Gene3D" id="2.40.50.140">
    <property type="entry name" value="Nucleic acid-binding proteins"/>
    <property type="match status" value="4"/>
</dbReference>
<dbReference type="GeneID" id="54301274"/>
<sequence length="622" mass="69694">MAEEAISRGTLRAIYTTGPESVQNPILQCVQIKAMESKGGEDRFRIVLSDVDHFIQSMLAHQSNHLIKNGTLKRGSIVRLKQFHPQDIKNRKILVVLALDVLTDYGELDKIGQPIGLETSIKPEAGQTPQPEAQPQAQPQAQQPADIGGNNFYGTNKPIKQQQSSLPSRNAPTGAPPGLATLYPIEALSPYTHKWTIKARCTNKSGIKEWHNKNGSGKLFSVNLLDESGEIRATGFKDHCDQLYDVFQEGDVYYISNCQVKLAKKQFSNVNNDYELTFQNDSIVEKAEDPDSVPQVRYNFTSIGDLQSVEPNNTIDTIGILKDAGEAGEIISKSTGKPYRKRELTLVDDTMHSVRLTIWGDSAMNFEVPVESVLAFKGVKVSDFGGRSLSLLSAGSMNVDPDIDEAHKLKGWYDAQGRNDEFTTHQQAVGTTSNKRQEYKTIAQVHEEQIGMSDEAQFFNLKATIIYVKHENFAYPACASEGCNKKVVEVNPGEWRCEKCNTTHPNPQYRYIMSCNVSDHTGQLWLSCFDETGRIIMDRSADELVEMKDSEDRTAEADSVFVDATCKSFVFRVKAKMDTFQDQQRVRYQVSSCRPLDFKSECTTLTEMIKQYSLEDNSLFVN</sequence>
<evidence type="ECO:0000313" key="16">
    <source>
        <dbReference type="Proteomes" id="UP000799438"/>
    </source>
</evidence>
<evidence type="ECO:0000259" key="13">
    <source>
        <dbReference type="Pfam" id="PF08646"/>
    </source>
</evidence>
<organism evidence="15 16">
    <name type="scientific">Aplosporella prunicola CBS 121167</name>
    <dbReference type="NCBI Taxonomy" id="1176127"/>
    <lineage>
        <taxon>Eukaryota</taxon>
        <taxon>Fungi</taxon>
        <taxon>Dikarya</taxon>
        <taxon>Ascomycota</taxon>
        <taxon>Pezizomycotina</taxon>
        <taxon>Dothideomycetes</taxon>
        <taxon>Dothideomycetes incertae sedis</taxon>
        <taxon>Botryosphaeriales</taxon>
        <taxon>Aplosporellaceae</taxon>
        <taxon>Aplosporella</taxon>
    </lineage>
</organism>
<dbReference type="EMBL" id="ML995474">
    <property type="protein sequence ID" value="KAF2147525.1"/>
    <property type="molecule type" value="Genomic_DNA"/>
</dbReference>
<dbReference type="FunFam" id="2.40.50.140:FF:000090">
    <property type="entry name" value="Replication protein A subunit"/>
    <property type="match status" value="1"/>
</dbReference>
<evidence type="ECO:0000256" key="1">
    <source>
        <dbReference type="ARBA" id="ARBA00004123"/>
    </source>
</evidence>
<proteinExistence type="inferred from homology"/>
<dbReference type="PANTHER" id="PTHR47165">
    <property type="entry name" value="OS03G0429900 PROTEIN"/>
    <property type="match status" value="1"/>
</dbReference>
<comment type="subcellular location">
    <subcellularLocation>
        <location evidence="1 9">Nucleus</location>
    </subcellularLocation>
</comment>
<feature type="compositionally biased region" description="Low complexity" evidence="10">
    <location>
        <begin position="123"/>
        <end position="145"/>
    </location>
</feature>
<dbReference type="CDD" id="cd04474">
    <property type="entry name" value="RPA1_DBD_A"/>
    <property type="match status" value="1"/>
</dbReference>
<keyword evidence="3 9" id="KW-0235">DNA replication</keyword>
<dbReference type="InterPro" id="IPR013955">
    <property type="entry name" value="Rep_factor-A_C"/>
</dbReference>
<dbReference type="FunFam" id="2.40.50.140:FF:000117">
    <property type="entry name" value="Replication protein A subunit"/>
    <property type="match status" value="1"/>
</dbReference>
<evidence type="ECO:0000259" key="14">
    <source>
        <dbReference type="Pfam" id="PF16900"/>
    </source>
</evidence>
<dbReference type="FunFam" id="2.40.50.140:FF:000064">
    <property type="entry name" value="Replication protein A subunit"/>
    <property type="match status" value="1"/>
</dbReference>
<gene>
    <name evidence="15" type="ORF">K452DRAFT_314656</name>
</gene>
<dbReference type="NCBIfam" id="TIGR00617">
    <property type="entry name" value="rpa1"/>
    <property type="match status" value="1"/>
</dbReference>
<dbReference type="GO" id="GO:0005662">
    <property type="term" value="C:DNA replication factor A complex"/>
    <property type="evidence" value="ECO:0007669"/>
    <property type="project" value="UniProtKB-ARBA"/>
</dbReference>
<evidence type="ECO:0000259" key="11">
    <source>
        <dbReference type="Pfam" id="PF01336"/>
    </source>
</evidence>
<dbReference type="GO" id="GO:0006310">
    <property type="term" value="P:DNA recombination"/>
    <property type="evidence" value="ECO:0007669"/>
    <property type="project" value="InterPro"/>
</dbReference>
<feature type="domain" description="Replication factor-A protein 1 N-terminal" evidence="12">
    <location>
        <begin position="7"/>
        <end position="103"/>
    </location>
</feature>
<reference evidence="15" key="1">
    <citation type="journal article" date="2020" name="Stud. Mycol.">
        <title>101 Dothideomycetes genomes: a test case for predicting lifestyles and emergence of pathogens.</title>
        <authorList>
            <person name="Haridas S."/>
            <person name="Albert R."/>
            <person name="Binder M."/>
            <person name="Bloem J."/>
            <person name="Labutti K."/>
            <person name="Salamov A."/>
            <person name="Andreopoulos B."/>
            <person name="Baker S."/>
            <person name="Barry K."/>
            <person name="Bills G."/>
            <person name="Bluhm B."/>
            <person name="Cannon C."/>
            <person name="Castanera R."/>
            <person name="Culley D."/>
            <person name="Daum C."/>
            <person name="Ezra D."/>
            <person name="Gonzalez J."/>
            <person name="Henrissat B."/>
            <person name="Kuo A."/>
            <person name="Liang C."/>
            <person name="Lipzen A."/>
            <person name="Lutzoni F."/>
            <person name="Magnuson J."/>
            <person name="Mondo S."/>
            <person name="Nolan M."/>
            <person name="Ohm R."/>
            <person name="Pangilinan J."/>
            <person name="Park H.-J."/>
            <person name="Ramirez L."/>
            <person name="Alfaro M."/>
            <person name="Sun H."/>
            <person name="Tritt A."/>
            <person name="Yoshinaga Y."/>
            <person name="Zwiers L.-H."/>
            <person name="Turgeon B."/>
            <person name="Goodwin S."/>
            <person name="Spatafora J."/>
            <person name="Crous P."/>
            <person name="Grigoriev I."/>
        </authorList>
    </citation>
    <scope>NUCLEOTIDE SEQUENCE</scope>
    <source>
        <strain evidence="15">CBS 121167</strain>
    </source>
</reference>
<dbReference type="InterPro" id="IPR047192">
    <property type="entry name" value="Euk_RPA1_DBD_C"/>
</dbReference>
<evidence type="ECO:0000256" key="3">
    <source>
        <dbReference type="ARBA" id="ARBA00022705"/>
    </source>
</evidence>
<evidence type="ECO:0000313" key="15">
    <source>
        <dbReference type="EMBL" id="KAF2147525.1"/>
    </source>
</evidence>
<keyword evidence="4 9" id="KW-0479">Metal-binding</keyword>
<dbReference type="OrthoDB" id="1751331at2759"/>
<dbReference type="GO" id="GO:0006281">
    <property type="term" value="P:DNA repair"/>
    <property type="evidence" value="ECO:0007669"/>
    <property type="project" value="InterPro"/>
</dbReference>
<evidence type="ECO:0000256" key="5">
    <source>
        <dbReference type="ARBA" id="ARBA00022771"/>
    </source>
</evidence>
<protein>
    <recommendedName>
        <fullName evidence="9">Replication protein A subunit</fullName>
    </recommendedName>
</protein>
<dbReference type="Pfam" id="PF08646">
    <property type="entry name" value="Rep_fac-A_C"/>
    <property type="match status" value="1"/>
</dbReference>
<feature type="domain" description="Replication protein A OB" evidence="14">
    <location>
        <begin position="303"/>
        <end position="400"/>
    </location>
</feature>
<evidence type="ECO:0000256" key="9">
    <source>
        <dbReference type="RuleBase" id="RU364130"/>
    </source>
</evidence>
<keyword evidence="5 9" id="KW-0863">Zinc-finger</keyword>
<evidence type="ECO:0000256" key="10">
    <source>
        <dbReference type="SAM" id="MobiDB-lite"/>
    </source>
</evidence>
<dbReference type="PANTHER" id="PTHR47165:SF4">
    <property type="entry name" value="OS03G0429900 PROTEIN"/>
    <property type="match status" value="1"/>
</dbReference>
<dbReference type="CDD" id="cd04476">
    <property type="entry name" value="RPA1_DBD_C"/>
    <property type="match status" value="1"/>
</dbReference>
<feature type="region of interest" description="Disordered" evidence="10">
    <location>
        <begin position="121"/>
        <end position="175"/>
    </location>
</feature>
<evidence type="ECO:0000256" key="8">
    <source>
        <dbReference type="ARBA" id="ARBA00023242"/>
    </source>
</evidence>
<dbReference type="AlphaFoldDB" id="A0A6A6BW49"/>
<dbReference type="Pfam" id="PF04057">
    <property type="entry name" value="Rep-A_N"/>
    <property type="match status" value="1"/>
</dbReference>
<evidence type="ECO:0000256" key="7">
    <source>
        <dbReference type="ARBA" id="ARBA00023125"/>
    </source>
</evidence>
<dbReference type="Pfam" id="PF01336">
    <property type="entry name" value="tRNA_anti-codon"/>
    <property type="match status" value="1"/>
</dbReference>
<dbReference type="GO" id="GO:0007004">
    <property type="term" value="P:telomere maintenance via telomerase"/>
    <property type="evidence" value="ECO:0007669"/>
    <property type="project" value="UniProtKB-ARBA"/>
</dbReference>
<dbReference type="CDD" id="cd04475">
    <property type="entry name" value="RPA1_DBD_B"/>
    <property type="match status" value="1"/>
</dbReference>
<keyword evidence="7 9" id="KW-0238">DNA-binding</keyword>
<keyword evidence="8 9" id="KW-0539">Nucleus</keyword>
<feature type="compositionally biased region" description="Polar residues" evidence="10">
    <location>
        <begin position="152"/>
        <end position="171"/>
    </location>
</feature>
<dbReference type="InterPro" id="IPR007199">
    <property type="entry name" value="Rep_factor-A_N"/>
</dbReference>